<proteinExistence type="predicted"/>
<accession>A0A2M7G2Y2</accession>
<evidence type="ECO:0000313" key="1">
    <source>
        <dbReference type="EMBL" id="PIW16178.1"/>
    </source>
</evidence>
<evidence type="ECO:0000313" key="2">
    <source>
        <dbReference type="Proteomes" id="UP000231019"/>
    </source>
</evidence>
<protein>
    <submittedName>
        <fullName evidence="1">Uncharacterized protein</fullName>
    </submittedName>
</protein>
<gene>
    <name evidence="1" type="ORF">COW36_13675</name>
</gene>
<feature type="non-terminal residue" evidence="1">
    <location>
        <position position="1"/>
    </location>
</feature>
<dbReference type="EMBL" id="PFFQ01000039">
    <property type="protein sequence ID" value="PIW16178.1"/>
    <property type="molecule type" value="Genomic_DNA"/>
</dbReference>
<organism evidence="1 2">
    <name type="scientific">bacterium (Candidatus Blackallbacteria) CG17_big_fil_post_rev_8_21_14_2_50_48_46</name>
    <dbReference type="NCBI Taxonomy" id="2014261"/>
    <lineage>
        <taxon>Bacteria</taxon>
        <taxon>Candidatus Blackallbacteria</taxon>
    </lineage>
</organism>
<comment type="caution">
    <text evidence="1">The sequence shown here is derived from an EMBL/GenBank/DDBJ whole genome shotgun (WGS) entry which is preliminary data.</text>
</comment>
<dbReference type="AlphaFoldDB" id="A0A2M7G2Y2"/>
<dbReference type="Proteomes" id="UP000231019">
    <property type="component" value="Unassembled WGS sequence"/>
</dbReference>
<name>A0A2M7G2Y2_9BACT</name>
<sequence length="564" mass="56986">KSGISRNEKHFKLTDGDFEESYKFAIKTDEVKPTISSITAETNENGGQNGDAVRVRYSERMIIYTRDISIAGGMENTAGSDTKAAAAYPGGTIATSTATAKNYNTTIVQTGGVTTYNGTWGALGGTAVYDTTDLTHKTVLLLPPSQTTLSSTVAARPSNLGTTAPVYLLSDGTTSTQAAASFFRNTSSATATGAAVAAGATQSRALTVEYYYTDGSAAATVTSGASGATDNAAQVQTLLNTTLTGNTGWTVTNAAGAGNIAATNSITYTLAATAQNSGKNVAVAVIRQTGLFANDALNAPATGLVVVSGAPSLASFTTVSGATAGGDTISVDFRYTDGTSETATSAQVNAGGNGTDAEVFNALNGMSTGWSVNRALGSAALAAGNFLRVGLAAAPTRNGKTVAAARLNPSGAFATTKLGNAAHPNGIWVIASDVAQTQYQLNSKLLSTGGLFTVTETNSGAAGSMARIWDANDTMTLALATGAKEASSSKDVLMVTIPQAGSFATGELNAPSGGFIVYPNTAVNGKLNIYKPGDTVRIKVNSTVLDPAGNTLDSSRDNASANAS</sequence>
<reference evidence="1 2" key="1">
    <citation type="submission" date="2017-09" db="EMBL/GenBank/DDBJ databases">
        <title>Depth-based differentiation of microbial function through sediment-hosted aquifers and enrichment of novel symbionts in the deep terrestrial subsurface.</title>
        <authorList>
            <person name="Probst A.J."/>
            <person name="Ladd B."/>
            <person name="Jarett J.K."/>
            <person name="Geller-Mcgrath D.E."/>
            <person name="Sieber C.M."/>
            <person name="Emerson J.B."/>
            <person name="Anantharaman K."/>
            <person name="Thomas B.C."/>
            <person name="Malmstrom R."/>
            <person name="Stieglmeier M."/>
            <person name="Klingl A."/>
            <person name="Woyke T."/>
            <person name="Ryan C.M."/>
            <person name="Banfield J.F."/>
        </authorList>
    </citation>
    <scope>NUCLEOTIDE SEQUENCE [LARGE SCALE GENOMIC DNA]</scope>
    <source>
        <strain evidence="1">CG17_big_fil_post_rev_8_21_14_2_50_48_46</strain>
    </source>
</reference>